<name>A0ABP3ERH2_9ACTN</name>
<proteinExistence type="predicted"/>
<dbReference type="PROSITE" id="PS51257">
    <property type="entry name" value="PROKAR_LIPOPROTEIN"/>
    <property type="match status" value="1"/>
</dbReference>
<sequence length="173" mass="17500">MRALAAVSLVALGGCGAGESYGSLPPPAHSSSAACAAAGCGEAEVVVAQYRRFWAESLPAASGAAPGLRRAVLAPVTAEPELTHLVRSLAVLDGKGQRSYGTDAPVSQTVRVNGLAAQVDGCLDSSRSGVADAITGKPITRGVARNPVSVEMVRGPDEIWRVAAVTYPGDTTC</sequence>
<dbReference type="Proteomes" id="UP001500967">
    <property type="component" value="Unassembled WGS sequence"/>
</dbReference>
<dbReference type="EMBL" id="BAAAGX010000029">
    <property type="protein sequence ID" value="GAA0271015.1"/>
    <property type="molecule type" value="Genomic_DNA"/>
</dbReference>
<protein>
    <recommendedName>
        <fullName evidence="3">Lipoprotein</fullName>
    </recommendedName>
</protein>
<evidence type="ECO:0008006" key="3">
    <source>
        <dbReference type="Google" id="ProtNLM"/>
    </source>
</evidence>
<organism evidence="1 2">
    <name type="scientific">Cryptosporangium japonicum</name>
    <dbReference type="NCBI Taxonomy" id="80872"/>
    <lineage>
        <taxon>Bacteria</taxon>
        <taxon>Bacillati</taxon>
        <taxon>Actinomycetota</taxon>
        <taxon>Actinomycetes</taxon>
        <taxon>Cryptosporangiales</taxon>
        <taxon>Cryptosporangiaceae</taxon>
        <taxon>Cryptosporangium</taxon>
    </lineage>
</organism>
<keyword evidence="2" id="KW-1185">Reference proteome</keyword>
<comment type="caution">
    <text evidence="1">The sequence shown here is derived from an EMBL/GenBank/DDBJ whole genome shotgun (WGS) entry which is preliminary data.</text>
</comment>
<evidence type="ECO:0000313" key="1">
    <source>
        <dbReference type="EMBL" id="GAA0271015.1"/>
    </source>
</evidence>
<accession>A0ABP3ERH2</accession>
<reference evidence="2" key="1">
    <citation type="journal article" date="2019" name="Int. J. Syst. Evol. Microbiol.">
        <title>The Global Catalogue of Microorganisms (GCM) 10K type strain sequencing project: providing services to taxonomists for standard genome sequencing and annotation.</title>
        <authorList>
            <consortium name="The Broad Institute Genomics Platform"/>
            <consortium name="The Broad Institute Genome Sequencing Center for Infectious Disease"/>
            <person name="Wu L."/>
            <person name="Ma J."/>
        </authorList>
    </citation>
    <scope>NUCLEOTIDE SEQUENCE [LARGE SCALE GENOMIC DNA]</scope>
    <source>
        <strain evidence="2">JCM 10425</strain>
    </source>
</reference>
<evidence type="ECO:0000313" key="2">
    <source>
        <dbReference type="Proteomes" id="UP001500967"/>
    </source>
</evidence>
<gene>
    <name evidence="1" type="ORF">GCM10009539_67860</name>
</gene>